<keyword evidence="1" id="KW-1015">Disulfide bond</keyword>
<dbReference type="PROSITE" id="PS00514">
    <property type="entry name" value="FIBRINOGEN_C_1"/>
    <property type="match status" value="1"/>
</dbReference>
<dbReference type="PANTHER" id="PTHR19143:SF327">
    <property type="entry name" value="FI21813P1-RELATED"/>
    <property type="match status" value="1"/>
</dbReference>
<protein>
    <submittedName>
        <fullName evidence="3">GH23023</fullName>
    </submittedName>
</protein>
<dbReference type="PANTHER" id="PTHR19143">
    <property type="entry name" value="FIBRINOGEN/TENASCIN/ANGIOPOEITIN"/>
    <property type="match status" value="1"/>
</dbReference>
<dbReference type="STRING" id="7222.B4JWE7"/>
<dbReference type="OrthoDB" id="6145874at2759"/>
<dbReference type="SUPFAM" id="SSF56496">
    <property type="entry name" value="Fibrinogen C-terminal domain-like"/>
    <property type="match status" value="1"/>
</dbReference>
<dbReference type="Proteomes" id="UP000001070">
    <property type="component" value="Unassembled WGS sequence"/>
</dbReference>
<feature type="domain" description="Fibrinogen C-terminal" evidence="2">
    <location>
        <begin position="23"/>
        <end position="250"/>
    </location>
</feature>
<dbReference type="OMA" id="ICARYDE"/>
<sequence>MAEQIEKFKSEQSLNADRIKHLTSVLEAFSTCCQASSCLPFGNSNNVHMIKVSGYQEPFQVLCNGKSVAGHGWTVIQRRINGTVDFYRNWSEYKQGFGDLNGEFFIGLEKLHHMTTAERQELYIYLEDFDGVSHYAKYDNFIVGTEQESYALKSLGNYDGDVENAMRFNKGQKFSTSDRDNDNDPEVHCAEVFQGAWWYNSCGLSNLNGIYQKAKNSNHDAGKGIFWDTEVWHKKGYSLKSVQIMIRPKKPEN</sequence>
<evidence type="ECO:0000256" key="1">
    <source>
        <dbReference type="ARBA" id="ARBA00023157"/>
    </source>
</evidence>
<dbReference type="GO" id="GO:0005615">
    <property type="term" value="C:extracellular space"/>
    <property type="evidence" value="ECO:0007669"/>
    <property type="project" value="TreeGrafter"/>
</dbReference>
<dbReference type="Gene3D" id="3.90.215.10">
    <property type="entry name" value="Gamma Fibrinogen, chain A, domain 1"/>
    <property type="match status" value="1"/>
</dbReference>
<evidence type="ECO:0000259" key="2">
    <source>
        <dbReference type="PROSITE" id="PS51406"/>
    </source>
</evidence>
<name>B4JWE7_DROGR</name>
<evidence type="ECO:0000313" key="4">
    <source>
        <dbReference type="Proteomes" id="UP000001070"/>
    </source>
</evidence>
<dbReference type="InterPro" id="IPR014716">
    <property type="entry name" value="Fibrinogen_a/b/g_C_1"/>
</dbReference>
<dbReference type="InterPro" id="IPR036056">
    <property type="entry name" value="Fibrinogen-like_C"/>
</dbReference>
<dbReference type="PROSITE" id="PS51406">
    <property type="entry name" value="FIBRINOGEN_C_2"/>
    <property type="match status" value="1"/>
</dbReference>
<dbReference type="InterPro" id="IPR050373">
    <property type="entry name" value="Fibrinogen_C-term_domain"/>
</dbReference>
<proteinExistence type="predicted"/>
<dbReference type="SMR" id="B4JWE7"/>
<dbReference type="SMART" id="SM00186">
    <property type="entry name" value="FBG"/>
    <property type="match status" value="1"/>
</dbReference>
<dbReference type="InParanoid" id="B4JWE7"/>
<gene>
    <name evidence="3" type="primary">Dgri\GH23023</name>
    <name evidence="3" type="ORF">Dgri_GH23023</name>
</gene>
<keyword evidence="4" id="KW-1185">Reference proteome</keyword>
<dbReference type="CDD" id="cd00087">
    <property type="entry name" value="FReD"/>
    <property type="match status" value="1"/>
</dbReference>
<reference evidence="3 4" key="1">
    <citation type="journal article" date="2007" name="Nature">
        <title>Evolution of genes and genomes on the Drosophila phylogeny.</title>
        <authorList>
            <consortium name="Drosophila 12 Genomes Consortium"/>
            <person name="Clark A.G."/>
            <person name="Eisen M.B."/>
            <person name="Smith D.R."/>
            <person name="Bergman C.M."/>
            <person name="Oliver B."/>
            <person name="Markow T.A."/>
            <person name="Kaufman T.C."/>
            <person name="Kellis M."/>
            <person name="Gelbart W."/>
            <person name="Iyer V.N."/>
            <person name="Pollard D.A."/>
            <person name="Sackton T.B."/>
            <person name="Larracuente A.M."/>
            <person name="Singh N.D."/>
            <person name="Abad J.P."/>
            <person name="Abt D.N."/>
            <person name="Adryan B."/>
            <person name="Aguade M."/>
            <person name="Akashi H."/>
            <person name="Anderson W.W."/>
            <person name="Aquadro C.F."/>
            <person name="Ardell D.H."/>
            <person name="Arguello R."/>
            <person name="Artieri C.G."/>
            <person name="Barbash D.A."/>
            <person name="Barker D."/>
            <person name="Barsanti P."/>
            <person name="Batterham P."/>
            <person name="Batzoglou S."/>
            <person name="Begun D."/>
            <person name="Bhutkar A."/>
            <person name="Blanco E."/>
            <person name="Bosak S.A."/>
            <person name="Bradley R.K."/>
            <person name="Brand A.D."/>
            <person name="Brent M.R."/>
            <person name="Brooks A.N."/>
            <person name="Brown R.H."/>
            <person name="Butlin R.K."/>
            <person name="Caggese C."/>
            <person name="Calvi B.R."/>
            <person name="Bernardo de Carvalho A."/>
            <person name="Caspi A."/>
            <person name="Castrezana S."/>
            <person name="Celniker S.E."/>
            <person name="Chang J.L."/>
            <person name="Chapple C."/>
            <person name="Chatterji S."/>
            <person name="Chinwalla A."/>
            <person name="Civetta A."/>
            <person name="Clifton S.W."/>
            <person name="Comeron J.M."/>
            <person name="Costello J.C."/>
            <person name="Coyne J.A."/>
            <person name="Daub J."/>
            <person name="David R.G."/>
            <person name="Delcher A.L."/>
            <person name="Delehaunty K."/>
            <person name="Do C.B."/>
            <person name="Ebling H."/>
            <person name="Edwards K."/>
            <person name="Eickbush T."/>
            <person name="Evans J.D."/>
            <person name="Filipski A."/>
            <person name="Findeiss S."/>
            <person name="Freyhult E."/>
            <person name="Fulton L."/>
            <person name="Fulton R."/>
            <person name="Garcia A.C."/>
            <person name="Gardiner A."/>
            <person name="Garfield D.A."/>
            <person name="Garvin B.E."/>
            <person name="Gibson G."/>
            <person name="Gilbert D."/>
            <person name="Gnerre S."/>
            <person name="Godfrey J."/>
            <person name="Good R."/>
            <person name="Gotea V."/>
            <person name="Gravely B."/>
            <person name="Greenberg A.J."/>
            <person name="Griffiths-Jones S."/>
            <person name="Gross S."/>
            <person name="Guigo R."/>
            <person name="Gustafson E.A."/>
            <person name="Haerty W."/>
            <person name="Hahn M.W."/>
            <person name="Halligan D.L."/>
            <person name="Halpern A.L."/>
            <person name="Halter G.M."/>
            <person name="Han M.V."/>
            <person name="Heger A."/>
            <person name="Hillier L."/>
            <person name="Hinrichs A.S."/>
            <person name="Holmes I."/>
            <person name="Hoskins R.A."/>
            <person name="Hubisz M.J."/>
            <person name="Hultmark D."/>
            <person name="Huntley M.A."/>
            <person name="Jaffe D.B."/>
            <person name="Jagadeeshan S."/>
            <person name="Jeck W.R."/>
            <person name="Johnson J."/>
            <person name="Jones C.D."/>
            <person name="Jordan W.C."/>
            <person name="Karpen G.H."/>
            <person name="Kataoka E."/>
            <person name="Keightley P.D."/>
            <person name="Kheradpour P."/>
            <person name="Kirkness E.F."/>
            <person name="Koerich L.B."/>
            <person name="Kristiansen K."/>
            <person name="Kudrna D."/>
            <person name="Kulathinal R.J."/>
            <person name="Kumar S."/>
            <person name="Kwok R."/>
            <person name="Lander E."/>
            <person name="Langley C.H."/>
            <person name="Lapoint R."/>
            <person name="Lazzaro B.P."/>
            <person name="Lee S.J."/>
            <person name="Levesque L."/>
            <person name="Li R."/>
            <person name="Lin C.F."/>
            <person name="Lin M.F."/>
            <person name="Lindblad-Toh K."/>
            <person name="Llopart A."/>
            <person name="Long M."/>
            <person name="Low L."/>
            <person name="Lozovsky E."/>
            <person name="Lu J."/>
            <person name="Luo M."/>
            <person name="Machado C.A."/>
            <person name="Makalowski W."/>
            <person name="Marzo M."/>
            <person name="Matsuda M."/>
            <person name="Matzkin L."/>
            <person name="McAllister B."/>
            <person name="McBride C.S."/>
            <person name="McKernan B."/>
            <person name="McKernan K."/>
            <person name="Mendez-Lago M."/>
            <person name="Minx P."/>
            <person name="Mollenhauer M.U."/>
            <person name="Montooth K."/>
            <person name="Mount S.M."/>
            <person name="Mu X."/>
            <person name="Myers E."/>
            <person name="Negre B."/>
            <person name="Newfeld S."/>
            <person name="Nielsen R."/>
            <person name="Noor M.A."/>
            <person name="O'Grady P."/>
            <person name="Pachter L."/>
            <person name="Papaceit M."/>
            <person name="Parisi M.J."/>
            <person name="Parisi M."/>
            <person name="Parts L."/>
            <person name="Pedersen J.S."/>
            <person name="Pesole G."/>
            <person name="Phillippy A.M."/>
            <person name="Ponting C.P."/>
            <person name="Pop M."/>
            <person name="Porcelli D."/>
            <person name="Powell J.R."/>
            <person name="Prohaska S."/>
            <person name="Pruitt K."/>
            <person name="Puig M."/>
            <person name="Quesneville H."/>
            <person name="Ram K.R."/>
            <person name="Rand D."/>
            <person name="Rasmussen M.D."/>
            <person name="Reed L.K."/>
            <person name="Reenan R."/>
            <person name="Reily A."/>
            <person name="Remington K.A."/>
            <person name="Rieger T.T."/>
            <person name="Ritchie M.G."/>
            <person name="Robin C."/>
            <person name="Rogers Y.H."/>
            <person name="Rohde C."/>
            <person name="Rozas J."/>
            <person name="Rubenfield M.J."/>
            <person name="Ruiz A."/>
            <person name="Russo S."/>
            <person name="Salzberg S.L."/>
            <person name="Sanchez-Gracia A."/>
            <person name="Saranga D.J."/>
            <person name="Sato H."/>
            <person name="Schaeffer S.W."/>
            <person name="Schatz M.C."/>
            <person name="Schlenke T."/>
            <person name="Schwartz R."/>
            <person name="Segarra C."/>
            <person name="Singh R.S."/>
            <person name="Sirot L."/>
            <person name="Sirota M."/>
            <person name="Sisneros N.B."/>
            <person name="Smith C.D."/>
            <person name="Smith T.F."/>
            <person name="Spieth J."/>
            <person name="Stage D.E."/>
            <person name="Stark A."/>
            <person name="Stephan W."/>
            <person name="Strausberg R.L."/>
            <person name="Strempel S."/>
            <person name="Sturgill D."/>
            <person name="Sutton G."/>
            <person name="Sutton G.G."/>
            <person name="Tao W."/>
            <person name="Teichmann S."/>
            <person name="Tobari Y.N."/>
            <person name="Tomimura Y."/>
            <person name="Tsolas J.M."/>
            <person name="Valente V.L."/>
            <person name="Venter E."/>
            <person name="Venter J.C."/>
            <person name="Vicario S."/>
            <person name="Vieira F.G."/>
            <person name="Vilella A.J."/>
            <person name="Villasante A."/>
            <person name="Walenz B."/>
            <person name="Wang J."/>
            <person name="Wasserman M."/>
            <person name="Watts T."/>
            <person name="Wilson D."/>
            <person name="Wilson R.K."/>
            <person name="Wing R.A."/>
            <person name="Wolfner M.F."/>
            <person name="Wong A."/>
            <person name="Wong G.K."/>
            <person name="Wu C.I."/>
            <person name="Wu G."/>
            <person name="Yamamoto D."/>
            <person name="Yang H.P."/>
            <person name="Yang S.P."/>
            <person name="Yorke J.A."/>
            <person name="Yoshida K."/>
            <person name="Zdobnov E."/>
            <person name="Zhang P."/>
            <person name="Zhang Y."/>
            <person name="Zimin A.V."/>
            <person name="Baldwin J."/>
            <person name="Abdouelleil A."/>
            <person name="Abdulkadir J."/>
            <person name="Abebe A."/>
            <person name="Abera B."/>
            <person name="Abreu J."/>
            <person name="Acer S.C."/>
            <person name="Aftuck L."/>
            <person name="Alexander A."/>
            <person name="An P."/>
            <person name="Anderson E."/>
            <person name="Anderson S."/>
            <person name="Arachi H."/>
            <person name="Azer M."/>
            <person name="Bachantsang P."/>
            <person name="Barry A."/>
            <person name="Bayul T."/>
            <person name="Berlin A."/>
            <person name="Bessette D."/>
            <person name="Bloom T."/>
            <person name="Blye J."/>
            <person name="Boguslavskiy L."/>
            <person name="Bonnet C."/>
            <person name="Boukhgalter B."/>
            <person name="Bourzgui I."/>
            <person name="Brown A."/>
            <person name="Cahill P."/>
            <person name="Channer S."/>
            <person name="Cheshatsang Y."/>
            <person name="Chuda L."/>
            <person name="Citroen M."/>
            <person name="Collymore A."/>
            <person name="Cooke P."/>
            <person name="Costello M."/>
            <person name="D'Aco K."/>
            <person name="Daza R."/>
            <person name="De Haan G."/>
            <person name="DeGray S."/>
            <person name="DeMaso C."/>
            <person name="Dhargay N."/>
            <person name="Dooley K."/>
            <person name="Dooley E."/>
            <person name="Doricent M."/>
            <person name="Dorje P."/>
            <person name="Dorjee K."/>
            <person name="Dupes A."/>
            <person name="Elong R."/>
            <person name="Falk J."/>
            <person name="Farina A."/>
            <person name="Faro S."/>
            <person name="Ferguson D."/>
            <person name="Fisher S."/>
            <person name="Foley C.D."/>
            <person name="Franke A."/>
            <person name="Friedrich D."/>
            <person name="Gadbois L."/>
            <person name="Gearin G."/>
            <person name="Gearin C.R."/>
            <person name="Giannoukos G."/>
            <person name="Goode T."/>
            <person name="Graham J."/>
            <person name="Grandbois E."/>
            <person name="Grewal S."/>
            <person name="Gyaltsen K."/>
            <person name="Hafez N."/>
            <person name="Hagos B."/>
            <person name="Hall J."/>
            <person name="Henson C."/>
            <person name="Hollinger A."/>
            <person name="Honan T."/>
            <person name="Huard M.D."/>
            <person name="Hughes L."/>
            <person name="Hurhula B."/>
            <person name="Husby M.E."/>
            <person name="Kamat A."/>
            <person name="Kanga B."/>
            <person name="Kashin S."/>
            <person name="Khazanovich D."/>
            <person name="Kisner P."/>
            <person name="Lance K."/>
            <person name="Lara M."/>
            <person name="Lee W."/>
            <person name="Lennon N."/>
            <person name="Letendre F."/>
            <person name="LeVine R."/>
            <person name="Lipovsky A."/>
            <person name="Liu X."/>
            <person name="Liu J."/>
            <person name="Liu S."/>
            <person name="Lokyitsang T."/>
            <person name="Lokyitsang Y."/>
            <person name="Lubonja R."/>
            <person name="Lui A."/>
            <person name="MacDonald P."/>
            <person name="Magnisalis V."/>
            <person name="Maru K."/>
            <person name="Matthews C."/>
            <person name="McCusker W."/>
            <person name="McDonough S."/>
            <person name="Mehta T."/>
            <person name="Meldrim J."/>
            <person name="Meneus L."/>
            <person name="Mihai O."/>
            <person name="Mihalev A."/>
            <person name="Mihova T."/>
            <person name="Mittelman R."/>
            <person name="Mlenga V."/>
            <person name="Montmayeur A."/>
            <person name="Mulrain L."/>
            <person name="Navidi A."/>
            <person name="Naylor J."/>
            <person name="Negash T."/>
            <person name="Nguyen T."/>
            <person name="Nguyen N."/>
            <person name="Nicol R."/>
            <person name="Norbu C."/>
            <person name="Norbu N."/>
            <person name="Novod N."/>
            <person name="O'Neill B."/>
            <person name="Osman S."/>
            <person name="Markiewicz E."/>
            <person name="Oyono O.L."/>
            <person name="Patti C."/>
            <person name="Phunkhang P."/>
            <person name="Pierre F."/>
            <person name="Priest M."/>
            <person name="Raghuraman S."/>
            <person name="Rege F."/>
            <person name="Reyes R."/>
            <person name="Rise C."/>
            <person name="Rogov P."/>
            <person name="Ross K."/>
            <person name="Ryan E."/>
            <person name="Settipalli S."/>
            <person name="Shea T."/>
            <person name="Sherpa N."/>
            <person name="Shi L."/>
            <person name="Shih D."/>
            <person name="Sparrow T."/>
            <person name="Spaulding J."/>
            <person name="Stalker J."/>
            <person name="Stange-Thomann N."/>
            <person name="Stavropoulos S."/>
            <person name="Stone C."/>
            <person name="Strader C."/>
            <person name="Tesfaye S."/>
            <person name="Thomson T."/>
            <person name="Thoulutsang Y."/>
            <person name="Thoulutsang D."/>
            <person name="Topham K."/>
            <person name="Topping I."/>
            <person name="Tsamla T."/>
            <person name="Vassiliev H."/>
            <person name="Vo A."/>
            <person name="Wangchuk T."/>
            <person name="Wangdi T."/>
            <person name="Weiand M."/>
            <person name="Wilkinson J."/>
            <person name="Wilson A."/>
            <person name="Yadav S."/>
            <person name="Young G."/>
            <person name="Yu Q."/>
            <person name="Zembek L."/>
            <person name="Zhong D."/>
            <person name="Zimmer A."/>
            <person name="Zwirko Z."/>
            <person name="Jaffe D.B."/>
            <person name="Alvarez P."/>
            <person name="Brockman W."/>
            <person name="Butler J."/>
            <person name="Chin C."/>
            <person name="Gnerre S."/>
            <person name="Grabherr M."/>
            <person name="Kleber M."/>
            <person name="Mauceli E."/>
            <person name="MacCallum I."/>
        </authorList>
    </citation>
    <scope>NUCLEOTIDE SEQUENCE [LARGE SCALE GENOMIC DNA]</scope>
    <source>
        <strain evidence="4">Tucson 15287-2541.00</strain>
    </source>
</reference>
<dbReference type="HOGENOM" id="CLU_038628_1_2_1"/>
<dbReference type="AlphaFoldDB" id="B4JWE7"/>
<organism evidence="4">
    <name type="scientific">Drosophila grimshawi</name>
    <name type="common">Hawaiian fruit fly</name>
    <name type="synonym">Idiomyia grimshawi</name>
    <dbReference type="NCBI Taxonomy" id="7222"/>
    <lineage>
        <taxon>Eukaryota</taxon>
        <taxon>Metazoa</taxon>
        <taxon>Ecdysozoa</taxon>
        <taxon>Arthropoda</taxon>
        <taxon>Hexapoda</taxon>
        <taxon>Insecta</taxon>
        <taxon>Pterygota</taxon>
        <taxon>Neoptera</taxon>
        <taxon>Endopterygota</taxon>
        <taxon>Diptera</taxon>
        <taxon>Brachycera</taxon>
        <taxon>Muscomorpha</taxon>
        <taxon>Ephydroidea</taxon>
        <taxon>Drosophilidae</taxon>
        <taxon>Drosophila</taxon>
        <taxon>Hawaiian Drosophila</taxon>
    </lineage>
</organism>
<dbReference type="EMBL" id="CH916375">
    <property type="protein sequence ID" value="EDV98285.1"/>
    <property type="molecule type" value="Genomic_DNA"/>
</dbReference>
<dbReference type="InterPro" id="IPR002181">
    <property type="entry name" value="Fibrinogen_a/b/g_C_dom"/>
</dbReference>
<dbReference type="InterPro" id="IPR020837">
    <property type="entry name" value="Fibrinogen_CS"/>
</dbReference>
<accession>B4JWE7</accession>
<dbReference type="eggNOG" id="KOG2579">
    <property type="taxonomic scope" value="Eukaryota"/>
</dbReference>
<dbReference type="Pfam" id="PF00147">
    <property type="entry name" value="Fibrinogen_C"/>
    <property type="match status" value="1"/>
</dbReference>
<dbReference type="PhylomeDB" id="B4JWE7"/>
<evidence type="ECO:0000313" key="3">
    <source>
        <dbReference type="EMBL" id="EDV98285.1"/>
    </source>
</evidence>